<organism evidence="9 10">
    <name type="scientific">Paraburkholderia phymatum (strain DSM 17167 / CIP 108236 / LMG 21445 / STM815)</name>
    <name type="common">Burkholderia phymatum</name>
    <dbReference type="NCBI Taxonomy" id="391038"/>
    <lineage>
        <taxon>Bacteria</taxon>
        <taxon>Pseudomonadati</taxon>
        <taxon>Pseudomonadota</taxon>
        <taxon>Betaproteobacteria</taxon>
        <taxon>Burkholderiales</taxon>
        <taxon>Burkholderiaceae</taxon>
        <taxon>Paraburkholderia</taxon>
    </lineage>
</organism>
<dbReference type="InterPro" id="IPR019758">
    <property type="entry name" value="Pept_S26A_signal_pept_1_CS"/>
</dbReference>
<keyword evidence="7" id="KW-0645">Protease</keyword>
<dbReference type="SUPFAM" id="SSF51306">
    <property type="entry name" value="LexA/Signal peptidase"/>
    <property type="match status" value="1"/>
</dbReference>
<feature type="active site" evidence="6">
    <location>
        <position position="93"/>
    </location>
</feature>
<accession>B2JKM0</accession>
<dbReference type="GO" id="GO:0009003">
    <property type="term" value="F:signal peptidase activity"/>
    <property type="evidence" value="ECO:0007669"/>
    <property type="project" value="UniProtKB-EC"/>
</dbReference>
<evidence type="ECO:0000256" key="7">
    <source>
        <dbReference type="RuleBase" id="RU362042"/>
    </source>
</evidence>
<evidence type="ECO:0000259" key="8">
    <source>
        <dbReference type="Pfam" id="PF10502"/>
    </source>
</evidence>
<feature type="domain" description="Peptidase S26" evidence="8">
    <location>
        <begin position="13"/>
        <end position="205"/>
    </location>
</feature>
<dbReference type="eggNOG" id="COG0681">
    <property type="taxonomic scope" value="Bacteria"/>
</dbReference>
<gene>
    <name evidence="9" type="ordered locus">Bphy_1665</name>
</gene>
<sequence length="234" mass="25973" precursor="true">MMRMLARLWREYKSLATFIFLMVLFRSAIADWNVVPSGSMLPTIREGDRILVDKMAYDLRIPLTHIAIAHLHEPQRGDIVTIDSSAARELIVKRVIGLPGDVVAMRDNVLYVNGARASYQPLALAPLPGDAVSPGDYLTERVAGASPGSPHAVRLSELAPSPRRSFGPVTVPAGEYLMLGDNRDDSADSRYFGFFPRAELMGRTRRVAFSLDPDHAYRPRFERFGVRLDAVAAH</sequence>
<dbReference type="GO" id="GO:0016020">
    <property type="term" value="C:membrane"/>
    <property type="evidence" value="ECO:0007669"/>
    <property type="project" value="UniProtKB-SubCell"/>
</dbReference>
<dbReference type="PROSITE" id="PS00761">
    <property type="entry name" value="SPASE_I_3"/>
    <property type="match status" value="1"/>
</dbReference>
<dbReference type="PANTHER" id="PTHR43390:SF1">
    <property type="entry name" value="CHLOROPLAST PROCESSING PEPTIDASE"/>
    <property type="match status" value="1"/>
</dbReference>
<dbReference type="InterPro" id="IPR019533">
    <property type="entry name" value="Peptidase_S26"/>
</dbReference>
<dbReference type="EC" id="3.4.21.89" evidence="3 7"/>
<protein>
    <recommendedName>
        <fullName evidence="4 7">Signal peptidase I</fullName>
        <ecNumber evidence="3 7">3.4.21.89</ecNumber>
    </recommendedName>
</protein>
<dbReference type="MEROPS" id="S26.026"/>
<name>B2JKM0_PARP8</name>
<dbReference type="InterPro" id="IPR036286">
    <property type="entry name" value="LexA/Signal_pep-like_sf"/>
</dbReference>
<dbReference type="InterPro" id="IPR019757">
    <property type="entry name" value="Pept_S26A_signal_pept_1_Lys-AS"/>
</dbReference>
<dbReference type="Proteomes" id="UP000001192">
    <property type="component" value="Chromosome 1"/>
</dbReference>
<keyword evidence="5 7" id="KW-0378">Hydrolase</keyword>
<proteinExistence type="inferred from homology"/>
<evidence type="ECO:0000256" key="1">
    <source>
        <dbReference type="ARBA" id="ARBA00000677"/>
    </source>
</evidence>
<evidence type="ECO:0000256" key="2">
    <source>
        <dbReference type="ARBA" id="ARBA00009370"/>
    </source>
</evidence>
<dbReference type="PRINTS" id="PR00727">
    <property type="entry name" value="LEADERPTASE"/>
</dbReference>
<evidence type="ECO:0000256" key="3">
    <source>
        <dbReference type="ARBA" id="ARBA00013208"/>
    </source>
</evidence>
<evidence type="ECO:0000313" key="9">
    <source>
        <dbReference type="EMBL" id="ACC70847.1"/>
    </source>
</evidence>
<evidence type="ECO:0000256" key="5">
    <source>
        <dbReference type="ARBA" id="ARBA00022801"/>
    </source>
</evidence>
<keyword evidence="10" id="KW-1185">Reference proteome</keyword>
<dbReference type="STRING" id="391038.Bphy_1665"/>
<dbReference type="GO" id="GO:0006465">
    <property type="term" value="P:signal peptide processing"/>
    <property type="evidence" value="ECO:0007669"/>
    <property type="project" value="InterPro"/>
</dbReference>
<dbReference type="GO" id="GO:0004252">
    <property type="term" value="F:serine-type endopeptidase activity"/>
    <property type="evidence" value="ECO:0007669"/>
    <property type="project" value="InterPro"/>
</dbReference>
<dbReference type="EMBL" id="CP001043">
    <property type="protein sequence ID" value="ACC70847.1"/>
    <property type="molecule type" value="Genomic_DNA"/>
</dbReference>
<dbReference type="CDD" id="cd06530">
    <property type="entry name" value="S26_SPase_I"/>
    <property type="match status" value="1"/>
</dbReference>
<comment type="subcellular location">
    <subcellularLocation>
        <location evidence="7">Membrane</location>
        <topology evidence="7">Single-pass type II membrane protein</topology>
    </subcellularLocation>
</comment>
<comment type="similarity">
    <text evidence="2 7">Belongs to the peptidase S26 family.</text>
</comment>
<dbReference type="KEGG" id="bph:Bphy_1665"/>
<dbReference type="HOGENOM" id="CLU_028723_1_2_4"/>
<evidence type="ECO:0000313" key="10">
    <source>
        <dbReference type="Proteomes" id="UP000001192"/>
    </source>
</evidence>
<dbReference type="InterPro" id="IPR000223">
    <property type="entry name" value="Pept_S26A_signal_pept_1"/>
</dbReference>
<dbReference type="Pfam" id="PF10502">
    <property type="entry name" value="Peptidase_S26"/>
    <property type="match status" value="1"/>
</dbReference>
<dbReference type="AlphaFoldDB" id="B2JKM0"/>
<reference evidence="10" key="1">
    <citation type="journal article" date="2014" name="Stand. Genomic Sci.">
        <title>Complete genome sequence of Burkholderia phymatum STM815(T), a broad host range and efficient nitrogen-fixing symbiont of Mimosa species.</title>
        <authorList>
            <person name="Moulin L."/>
            <person name="Klonowska A."/>
            <person name="Caroline B."/>
            <person name="Booth K."/>
            <person name="Vriezen J.A."/>
            <person name="Melkonian R."/>
            <person name="James E.K."/>
            <person name="Young J.P."/>
            <person name="Bena G."/>
            <person name="Hauser L."/>
            <person name="Land M."/>
            <person name="Kyrpides N."/>
            <person name="Bruce D."/>
            <person name="Chain P."/>
            <person name="Copeland A."/>
            <person name="Pitluck S."/>
            <person name="Woyke T."/>
            <person name="Lizotte-Waniewski M."/>
            <person name="Bristow J."/>
            <person name="Riley M."/>
        </authorList>
    </citation>
    <scope>NUCLEOTIDE SEQUENCE [LARGE SCALE GENOMIC DNA]</scope>
    <source>
        <strain evidence="10">DSM 17167 / CIP 108236 / LMG 21445 / STM815</strain>
    </source>
</reference>
<dbReference type="Gene3D" id="2.10.109.10">
    <property type="entry name" value="Umud Fragment, subunit A"/>
    <property type="match status" value="1"/>
</dbReference>
<dbReference type="PANTHER" id="PTHR43390">
    <property type="entry name" value="SIGNAL PEPTIDASE I"/>
    <property type="match status" value="1"/>
</dbReference>
<comment type="catalytic activity">
    <reaction evidence="1 7">
        <text>Cleavage of hydrophobic, N-terminal signal or leader sequences from secreted and periplasmic proteins.</text>
        <dbReference type="EC" id="3.4.21.89"/>
    </reaction>
</comment>
<evidence type="ECO:0000256" key="6">
    <source>
        <dbReference type="PIRSR" id="PIRSR600223-1"/>
    </source>
</evidence>
<dbReference type="NCBIfam" id="TIGR02227">
    <property type="entry name" value="sigpep_I_bact"/>
    <property type="match status" value="1"/>
</dbReference>
<evidence type="ECO:0000256" key="4">
    <source>
        <dbReference type="ARBA" id="ARBA00019232"/>
    </source>
</evidence>
<dbReference type="PROSITE" id="PS00760">
    <property type="entry name" value="SPASE_I_2"/>
    <property type="match status" value="1"/>
</dbReference>
<feature type="active site" evidence="6">
    <location>
        <position position="39"/>
    </location>
</feature>